<feature type="region of interest" description="Disordered" evidence="1">
    <location>
        <begin position="55"/>
        <end position="78"/>
    </location>
</feature>
<feature type="domain" description="Helix-hairpin-helix DNA-binding motif class 1" evidence="3">
    <location>
        <begin position="179"/>
        <end position="198"/>
    </location>
</feature>
<keyword evidence="4" id="KW-0238">DNA-binding</keyword>
<dbReference type="RefSeq" id="WP_386729132.1">
    <property type="nucleotide sequence ID" value="NZ_JBHSTP010000001.1"/>
</dbReference>
<dbReference type="SUPFAM" id="SSF47781">
    <property type="entry name" value="RuvA domain 2-like"/>
    <property type="match status" value="1"/>
</dbReference>
<comment type="caution">
    <text evidence="4">The sequence shown here is derived from an EMBL/GenBank/DDBJ whole genome shotgun (WGS) entry which is preliminary data.</text>
</comment>
<dbReference type="InterPro" id="IPR010994">
    <property type="entry name" value="RuvA_2-like"/>
</dbReference>
<dbReference type="Gene3D" id="3.10.560.10">
    <property type="entry name" value="Outer membrane lipoprotein wza domain like"/>
    <property type="match status" value="1"/>
</dbReference>
<evidence type="ECO:0000259" key="3">
    <source>
        <dbReference type="SMART" id="SM00278"/>
    </source>
</evidence>
<evidence type="ECO:0000313" key="4">
    <source>
        <dbReference type="EMBL" id="MFC6355811.1"/>
    </source>
</evidence>
<dbReference type="InterPro" id="IPR019554">
    <property type="entry name" value="Soluble_ligand-bd"/>
</dbReference>
<keyword evidence="5" id="KW-1185">Reference proteome</keyword>
<feature type="transmembrane region" description="Helical" evidence="2">
    <location>
        <begin position="26"/>
        <end position="49"/>
    </location>
</feature>
<evidence type="ECO:0000256" key="1">
    <source>
        <dbReference type="SAM" id="MobiDB-lite"/>
    </source>
</evidence>
<feature type="domain" description="Helix-hairpin-helix DNA-binding motif class 1" evidence="3">
    <location>
        <begin position="209"/>
        <end position="228"/>
    </location>
</feature>
<dbReference type="InterPro" id="IPR003583">
    <property type="entry name" value="Hlx-hairpin-Hlx_DNA-bd_motif"/>
</dbReference>
<dbReference type="SMART" id="SM00278">
    <property type="entry name" value="HhH1"/>
    <property type="match status" value="2"/>
</dbReference>
<keyword evidence="2" id="KW-0812">Transmembrane</keyword>
<dbReference type="Pfam" id="PF10531">
    <property type="entry name" value="SLBB"/>
    <property type="match status" value="1"/>
</dbReference>
<dbReference type="Pfam" id="PF12836">
    <property type="entry name" value="HHH_3"/>
    <property type="match status" value="1"/>
</dbReference>
<accession>A0ABW1VD33</accession>
<dbReference type="GO" id="GO:0003677">
    <property type="term" value="F:DNA binding"/>
    <property type="evidence" value="ECO:0007669"/>
    <property type="project" value="UniProtKB-KW"/>
</dbReference>
<keyword evidence="2" id="KW-1133">Transmembrane helix</keyword>
<proteinExistence type="predicted"/>
<evidence type="ECO:0000313" key="5">
    <source>
        <dbReference type="Proteomes" id="UP001596306"/>
    </source>
</evidence>
<organism evidence="4 5">
    <name type="scientific">Luethyella okanaganae</name>
    <dbReference type="NCBI Taxonomy" id="69372"/>
    <lineage>
        <taxon>Bacteria</taxon>
        <taxon>Bacillati</taxon>
        <taxon>Actinomycetota</taxon>
        <taxon>Actinomycetes</taxon>
        <taxon>Micrococcales</taxon>
        <taxon>Microbacteriaceae</taxon>
        <taxon>Luethyella</taxon>
    </lineage>
</organism>
<dbReference type="Proteomes" id="UP001596306">
    <property type="component" value="Unassembled WGS sequence"/>
</dbReference>
<reference evidence="5" key="1">
    <citation type="journal article" date="2019" name="Int. J. Syst. Evol. Microbiol.">
        <title>The Global Catalogue of Microorganisms (GCM) 10K type strain sequencing project: providing services to taxonomists for standard genome sequencing and annotation.</title>
        <authorList>
            <consortium name="The Broad Institute Genomics Platform"/>
            <consortium name="The Broad Institute Genome Sequencing Center for Infectious Disease"/>
            <person name="Wu L."/>
            <person name="Ma J."/>
        </authorList>
    </citation>
    <scope>NUCLEOTIDE SEQUENCE [LARGE SCALE GENOMIC DNA]</scope>
    <source>
        <strain evidence="5">CCUG 43304</strain>
    </source>
</reference>
<dbReference type="PANTHER" id="PTHR21180">
    <property type="entry name" value="ENDONUCLEASE/EXONUCLEASE/PHOSPHATASE FAMILY DOMAIN-CONTAINING PROTEIN 1"/>
    <property type="match status" value="1"/>
</dbReference>
<gene>
    <name evidence="4" type="ORF">ACFQB0_06800</name>
</gene>
<dbReference type="EMBL" id="JBHSTP010000001">
    <property type="protein sequence ID" value="MFC6355811.1"/>
    <property type="molecule type" value="Genomic_DNA"/>
</dbReference>
<keyword evidence="2" id="KW-0472">Membrane</keyword>
<protein>
    <submittedName>
        <fullName evidence="4">ComEA family DNA-binding protein</fullName>
    </submittedName>
</protein>
<evidence type="ECO:0000256" key="2">
    <source>
        <dbReference type="SAM" id="Phobius"/>
    </source>
</evidence>
<sequence>MDPPQESEGMARLAPSARAVSTRVRLGVGAAVVLMIAALAISVVISAAGAGGETTTLGSAGSDSVTSDARVGAGGSDPVAVPEADSTAIAFVHVLGAVRTPGLYEVHDGARVVDVVAAAGGFGENADPAGVNLARPVSDGEQLYVPQMGEVPGPGRAPSDARPGSAGGGLVNLNRATAVELESLPRIGPSLAQRILDWRDANGGFSSVDELRNVTGIGDKTFDGLKDRVAV</sequence>
<dbReference type="InterPro" id="IPR051675">
    <property type="entry name" value="Endo/Exo/Phosphatase_dom_1"/>
</dbReference>
<name>A0ABW1VD33_9MICO</name>
<dbReference type="PANTHER" id="PTHR21180:SF32">
    <property type="entry name" value="ENDONUCLEASE_EXONUCLEASE_PHOSPHATASE FAMILY DOMAIN-CONTAINING PROTEIN 1"/>
    <property type="match status" value="1"/>
</dbReference>
<dbReference type="Gene3D" id="1.10.150.280">
    <property type="entry name" value="AF1531-like domain"/>
    <property type="match status" value="1"/>
</dbReference>